<feature type="signal peptide" evidence="5">
    <location>
        <begin position="1"/>
        <end position="21"/>
    </location>
</feature>
<reference evidence="7" key="1">
    <citation type="submission" date="2022-02" db="EMBL/GenBank/DDBJ databases">
        <authorList>
            <person name="Giguere J D."/>
        </authorList>
    </citation>
    <scope>NUCLEOTIDE SEQUENCE</scope>
    <source>
        <strain evidence="7">CCAP 1055/1</strain>
    </source>
</reference>
<keyword evidence="3" id="KW-0862">Zinc</keyword>
<evidence type="ECO:0000313" key="7">
    <source>
        <dbReference type="EMBL" id="CAG9279221.1"/>
    </source>
</evidence>
<sequence>MIHLWMVVLAYWSVHISVVSSRKTYDEVSKKPVASVQCSLLSRDVVFRRNVTTGEYYVATATKIEDEAVMPSVDDSTFRECWCTTLLSRKAEFCPSHFHSCTVRGDTGPVRCIRSSGSTNLLRAVWPGVLFWFSCLLCAVVCTTAGRSCVHFVQRQIFGGNNSRSAEQNSQDGDDPILNANLTSILSRHPQRAAQMYRSAIHREYLVSRNFDQARHRNGYVRLWGRIWTARVLLSYNGYGRDRGDSRDNEYTSHSVKELCYTPVLLLKTKRFVSDPEEEGDNTQSSSWISTKFRRDQATLDEMDEQMEKGNRCAICLERLREGEVIGDIACGHMLHKDCLKTWLSRHNRCPLCQHIDIAISGFRMLPRPRITTEIVGPNELHRMVAAEVATHSQDVIANDT</sequence>
<dbReference type="SMART" id="SM00184">
    <property type="entry name" value="RING"/>
    <property type="match status" value="1"/>
</dbReference>
<dbReference type="PROSITE" id="PS50089">
    <property type="entry name" value="ZF_RING_2"/>
    <property type="match status" value="1"/>
</dbReference>
<protein>
    <recommendedName>
        <fullName evidence="6">RING-type domain-containing protein</fullName>
    </recommendedName>
</protein>
<evidence type="ECO:0000256" key="3">
    <source>
        <dbReference type="ARBA" id="ARBA00022833"/>
    </source>
</evidence>
<dbReference type="InterPro" id="IPR053238">
    <property type="entry name" value="RING-H2_zinc_finger"/>
</dbReference>
<organism evidence="7">
    <name type="scientific">Phaeodactylum tricornutum</name>
    <name type="common">Diatom</name>
    <dbReference type="NCBI Taxonomy" id="2850"/>
    <lineage>
        <taxon>Eukaryota</taxon>
        <taxon>Sar</taxon>
        <taxon>Stramenopiles</taxon>
        <taxon>Ochrophyta</taxon>
        <taxon>Bacillariophyta</taxon>
        <taxon>Bacillariophyceae</taxon>
        <taxon>Bacillariophycidae</taxon>
        <taxon>Naviculales</taxon>
        <taxon>Phaeodactylaceae</taxon>
        <taxon>Phaeodactylum</taxon>
    </lineage>
</organism>
<feature type="domain" description="RING-type" evidence="6">
    <location>
        <begin position="313"/>
        <end position="354"/>
    </location>
</feature>
<dbReference type="SUPFAM" id="SSF57850">
    <property type="entry name" value="RING/U-box"/>
    <property type="match status" value="1"/>
</dbReference>
<keyword evidence="2 4" id="KW-0863">Zinc-finger</keyword>
<evidence type="ECO:0000256" key="2">
    <source>
        <dbReference type="ARBA" id="ARBA00022771"/>
    </source>
</evidence>
<gene>
    <name evidence="7" type="ORF">PTTT1_LOCUS9394</name>
</gene>
<evidence type="ECO:0000259" key="6">
    <source>
        <dbReference type="PROSITE" id="PS50089"/>
    </source>
</evidence>
<keyword evidence="5" id="KW-0732">Signal</keyword>
<feature type="chain" id="PRO_5035438510" description="RING-type domain-containing protein" evidence="5">
    <location>
        <begin position="22"/>
        <end position="401"/>
    </location>
</feature>
<dbReference type="Proteomes" id="UP000836788">
    <property type="component" value="Chromosome 11"/>
</dbReference>
<dbReference type="Gene3D" id="3.30.40.10">
    <property type="entry name" value="Zinc/RING finger domain, C3HC4 (zinc finger)"/>
    <property type="match status" value="1"/>
</dbReference>
<accession>A0A8J9S1P6</accession>
<name>A0A8J9S1P6_PHATR</name>
<dbReference type="Pfam" id="PF13639">
    <property type="entry name" value="zf-RING_2"/>
    <property type="match status" value="1"/>
</dbReference>
<evidence type="ECO:0000256" key="4">
    <source>
        <dbReference type="PROSITE-ProRule" id="PRU00175"/>
    </source>
</evidence>
<dbReference type="EMBL" id="OU594952">
    <property type="protein sequence ID" value="CAG9279221.1"/>
    <property type="molecule type" value="Genomic_DNA"/>
</dbReference>
<dbReference type="InterPro" id="IPR001841">
    <property type="entry name" value="Znf_RING"/>
</dbReference>
<proteinExistence type="predicted"/>
<keyword evidence="1" id="KW-0479">Metal-binding</keyword>
<evidence type="ECO:0000256" key="5">
    <source>
        <dbReference type="SAM" id="SignalP"/>
    </source>
</evidence>
<dbReference type="PANTHER" id="PTHR14155:SF627">
    <property type="entry name" value="OS06G0192800 PROTEIN"/>
    <property type="match status" value="1"/>
</dbReference>
<dbReference type="InterPro" id="IPR013083">
    <property type="entry name" value="Znf_RING/FYVE/PHD"/>
</dbReference>
<dbReference type="GO" id="GO:0008270">
    <property type="term" value="F:zinc ion binding"/>
    <property type="evidence" value="ECO:0007669"/>
    <property type="project" value="UniProtKB-KW"/>
</dbReference>
<dbReference type="AlphaFoldDB" id="A0A8J9S1P6"/>
<dbReference type="PANTHER" id="PTHR14155">
    <property type="entry name" value="RING FINGER DOMAIN-CONTAINING"/>
    <property type="match status" value="1"/>
</dbReference>
<evidence type="ECO:0000256" key="1">
    <source>
        <dbReference type="ARBA" id="ARBA00022723"/>
    </source>
</evidence>